<keyword evidence="1" id="KW-0378">Hydrolase</keyword>
<reference evidence="4" key="1">
    <citation type="journal article" date="2016" name="Nature">
        <title>The genome of the seagrass Zostera marina reveals angiosperm adaptation to the sea.</title>
        <authorList>
            <person name="Olsen J.L."/>
            <person name="Rouze P."/>
            <person name="Verhelst B."/>
            <person name="Lin Y.-C."/>
            <person name="Bayer T."/>
            <person name="Collen J."/>
            <person name="Dattolo E."/>
            <person name="De Paoli E."/>
            <person name="Dittami S."/>
            <person name="Maumus F."/>
            <person name="Michel G."/>
            <person name="Kersting A."/>
            <person name="Lauritano C."/>
            <person name="Lohaus R."/>
            <person name="Toepel M."/>
            <person name="Tonon T."/>
            <person name="Vanneste K."/>
            <person name="Amirebrahimi M."/>
            <person name="Brakel J."/>
            <person name="Bostroem C."/>
            <person name="Chovatia M."/>
            <person name="Grimwood J."/>
            <person name="Jenkins J.W."/>
            <person name="Jueterbock A."/>
            <person name="Mraz A."/>
            <person name="Stam W.T."/>
            <person name="Tice H."/>
            <person name="Bornberg-Bauer E."/>
            <person name="Green P.J."/>
            <person name="Pearson G.A."/>
            <person name="Procaccini G."/>
            <person name="Duarte C.M."/>
            <person name="Schmutz J."/>
            <person name="Reusch T.B.H."/>
            <person name="Van de Peer Y."/>
        </authorList>
    </citation>
    <scope>NUCLEOTIDE SEQUENCE [LARGE SCALE GENOMIC DNA]</scope>
    <source>
        <strain evidence="4">cv. Finnish</strain>
    </source>
</reference>
<feature type="non-terminal residue" evidence="3">
    <location>
        <position position="1"/>
    </location>
</feature>
<dbReference type="STRING" id="29655.A0A0K9NS51"/>
<dbReference type="GO" id="GO:0016887">
    <property type="term" value="F:ATP hydrolysis activity"/>
    <property type="evidence" value="ECO:0007669"/>
    <property type="project" value="RHEA"/>
</dbReference>
<keyword evidence="1" id="KW-0227">DNA damage</keyword>
<dbReference type="InterPro" id="IPR010285">
    <property type="entry name" value="DNA_helicase_pif1-like_DEAD"/>
</dbReference>
<evidence type="ECO:0000313" key="4">
    <source>
        <dbReference type="Proteomes" id="UP000036987"/>
    </source>
</evidence>
<dbReference type="AlphaFoldDB" id="A0A0K9NS51"/>
<keyword evidence="1" id="KW-0347">Helicase</keyword>
<dbReference type="PANTHER" id="PTHR47642:SF6">
    <property type="entry name" value="ATP-DEPENDENT DNA HELICASE"/>
    <property type="match status" value="1"/>
</dbReference>
<keyword evidence="4" id="KW-1185">Reference proteome</keyword>
<accession>A0A0K9NS51</accession>
<sequence length="494" mass="56781">NIRSMARILLTKKSRRTRTFQEITGTNEHTEVLEANGSVLSILDWVKHAKLDSSQRRAFEVFTATFILTFHNDFDMSDTLNMDPTQTEAIKKEGEKLRLLSDVDSRGKQLICLLHGPGGSGKTTVVDLFIMYCREFSDYIPNFIFTPRTIVITAMSGVAATLLMGETTHKALHLNTKRNLNPEDIELWTETRMVIIDEISFASADDFKNMNNKLCVLKQKIYHRYGDLHIIFSGDFRQLEPCGREGKKAVYYENCPQFKNWTNCFIELTGMHRFKLDMYWGFLLKRFRSGEVTQDDIDFINKRLVRNGKVVTDGTYIPEDLKYATYFNRDRDAINTALFEKRCQEIYSLTGHQPNDTIMILADELEVKNGDKTYRPFRNNQLFWENCGEDDCKPPRNRGRVDPVLKLFKGCLVMLTVNKCVLQGEANGTQAEVIKVRLKHGVIPKTVLLNETIPVAAVKASEVEELVLKHLNDRIQPSEFTVKTSKYTFNAKIP</sequence>
<dbReference type="EC" id="5.6.2.3" evidence="1"/>
<dbReference type="Pfam" id="PF05970">
    <property type="entry name" value="PIF1"/>
    <property type="match status" value="1"/>
</dbReference>
<dbReference type="InterPro" id="IPR051055">
    <property type="entry name" value="PIF1_helicase"/>
</dbReference>
<feature type="domain" description="DNA helicase Pif1-like DEAD-box helicase" evidence="2">
    <location>
        <begin position="112"/>
        <end position="273"/>
    </location>
</feature>
<dbReference type="Gene3D" id="3.40.50.300">
    <property type="entry name" value="P-loop containing nucleotide triphosphate hydrolases"/>
    <property type="match status" value="1"/>
</dbReference>
<dbReference type="GO" id="GO:0005524">
    <property type="term" value="F:ATP binding"/>
    <property type="evidence" value="ECO:0007669"/>
    <property type="project" value="UniProtKB-KW"/>
</dbReference>
<gene>
    <name evidence="3" type="ORF">ZOSMA_7390G00010</name>
</gene>
<dbReference type="GO" id="GO:0006310">
    <property type="term" value="P:DNA recombination"/>
    <property type="evidence" value="ECO:0007669"/>
    <property type="project" value="UniProtKB-KW"/>
</dbReference>
<comment type="cofactor">
    <cofactor evidence="1">
        <name>Mg(2+)</name>
        <dbReference type="ChEBI" id="CHEBI:18420"/>
    </cofactor>
</comment>
<dbReference type="GO" id="GO:0006281">
    <property type="term" value="P:DNA repair"/>
    <property type="evidence" value="ECO:0007669"/>
    <property type="project" value="UniProtKB-KW"/>
</dbReference>
<comment type="catalytic activity">
    <reaction evidence="1">
        <text>ATP + H2O = ADP + phosphate + H(+)</text>
        <dbReference type="Rhea" id="RHEA:13065"/>
        <dbReference type="ChEBI" id="CHEBI:15377"/>
        <dbReference type="ChEBI" id="CHEBI:15378"/>
        <dbReference type="ChEBI" id="CHEBI:30616"/>
        <dbReference type="ChEBI" id="CHEBI:43474"/>
        <dbReference type="ChEBI" id="CHEBI:456216"/>
        <dbReference type="EC" id="5.6.2.3"/>
    </reaction>
</comment>
<name>A0A0K9NS51_ZOSMR</name>
<comment type="caution">
    <text evidence="3">The sequence shown here is derived from an EMBL/GenBank/DDBJ whole genome shotgun (WGS) entry which is preliminary data.</text>
</comment>
<protein>
    <recommendedName>
        <fullName evidence="1">ATP-dependent DNA helicase</fullName>
        <ecNumber evidence="1">5.6.2.3</ecNumber>
    </recommendedName>
</protein>
<keyword evidence="1" id="KW-0067">ATP-binding</keyword>
<dbReference type="OrthoDB" id="432234at2759"/>
<feature type="non-terminal residue" evidence="3">
    <location>
        <position position="494"/>
    </location>
</feature>
<dbReference type="SUPFAM" id="SSF52540">
    <property type="entry name" value="P-loop containing nucleoside triphosphate hydrolases"/>
    <property type="match status" value="2"/>
</dbReference>
<evidence type="ECO:0000256" key="1">
    <source>
        <dbReference type="RuleBase" id="RU363044"/>
    </source>
</evidence>
<dbReference type="GO" id="GO:0043139">
    <property type="term" value="F:5'-3' DNA helicase activity"/>
    <property type="evidence" value="ECO:0007669"/>
    <property type="project" value="UniProtKB-EC"/>
</dbReference>
<dbReference type="PANTHER" id="PTHR47642">
    <property type="entry name" value="ATP-DEPENDENT DNA HELICASE"/>
    <property type="match status" value="1"/>
</dbReference>
<dbReference type="GO" id="GO:0000723">
    <property type="term" value="P:telomere maintenance"/>
    <property type="evidence" value="ECO:0007669"/>
    <property type="project" value="InterPro"/>
</dbReference>
<keyword evidence="1" id="KW-0234">DNA repair</keyword>
<dbReference type="EMBL" id="LFYR01001878">
    <property type="protein sequence ID" value="KMZ58815.1"/>
    <property type="molecule type" value="Genomic_DNA"/>
</dbReference>
<dbReference type="Proteomes" id="UP000036987">
    <property type="component" value="Unassembled WGS sequence"/>
</dbReference>
<evidence type="ECO:0000259" key="2">
    <source>
        <dbReference type="Pfam" id="PF05970"/>
    </source>
</evidence>
<comment type="similarity">
    <text evidence="1">Belongs to the helicase family.</text>
</comment>
<proteinExistence type="inferred from homology"/>
<evidence type="ECO:0000313" key="3">
    <source>
        <dbReference type="EMBL" id="KMZ58815.1"/>
    </source>
</evidence>
<organism evidence="3 4">
    <name type="scientific">Zostera marina</name>
    <name type="common">Eelgrass</name>
    <dbReference type="NCBI Taxonomy" id="29655"/>
    <lineage>
        <taxon>Eukaryota</taxon>
        <taxon>Viridiplantae</taxon>
        <taxon>Streptophyta</taxon>
        <taxon>Embryophyta</taxon>
        <taxon>Tracheophyta</taxon>
        <taxon>Spermatophyta</taxon>
        <taxon>Magnoliopsida</taxon>
        <taxon>Liliopsida</taxon>
        <taxon>Zosteraceae</taxon>
        <taxon>Zostera</taxon>
    </lineage>
</organism>
<keyword evidence="1" id="KW-0547">Nucleotide-binding</keyword>
<keyword evidence="1" id="KW-0233">DNA recombination</keyword>
<dbReference type="InterPro" id="IPR027417">
    <property type="entry name" value="P-loop_NTPase"/>
</dbReference>